<proteinExistence type="predicted"/>
<evidence type="ECO:0000259" key="1">
    <source>
        <dbReference type="Pfam" id="PF09836"/>
    </source>
</evidence>
<comment type="caution">
    <text evidence="2">The sequence shown here is derived from an EMBL/GenBank/DDBJ whole genome shotgun (WGS) entry which is preliminary data.</text>
</comment>
<feature type="domain" description="Putative DNA-binding" evidence="1">
    <location>
        <begin position="14"/>
        <end position="93"/>
    </location>
</feature>
<organism evidence="2 3">
    <name type="scientific">Celeribacter arenosi</name>
    <dbReference type="NCBI Taxonomy" id="792649"/>
    <lineage>
        <taxon>Bacteria</taxon>
        <taxon>Pseudomonadati</taxon>
        <taxon>Pseudomonadota</taxon>
        <taxon>Alphaproteobacteria</taxon>
        <taxon>Rhodobacterales</taxon>
        <taxon>Roseobacteraceae</taxon>
        <taxon>Celeribacter</taxon>
    </lineage>
</organism>
<dbReference type="EMBL" id="BAABDF010000007">
    <property type="protein sequence ID" value="GAA3870052.1"/>
    <property type="molecule type" value="Genomic_DNA"/>
</dbReference>
<dbReference type="RefSeq" id="WP_344846906.1">
    <property type="nucleotide sequence ID" value="NZ_BAABDF010000007.1"/>
</dbReference>
<gene>
    <name evidence="2" type="ORF">GCM10022404_20060</name>
</gene>
<accession>A0ABP7KBZ1</accession>
<dbReference type="InterPro" id="IPR044922">
    <property type="entry name" value="DUF2063_N_sf"/>
</dbReference>
<keyword evidence="2" id="KW-0238">DNA-binding</keyword>
<dbReference type="Proteomes" id="UP001399917">
    <property type="component" value="Unassembled WGS sequence"/>
</dbReference>
<evidence type="ECO:0000313" key="2">
    <source>
        <dbReference type="EMBL" id="GAA3870052.1"/>
    </source>
</evidence>
<keyword evidence="3" id="KW-1185">Reference proteome</keyword>
<protein>
    <submittedName>
        <fullName evidence="2">DNA-binding domain-containing protein</fullName>
    </submittedName>
</protein>
<sequence>MNAAEFIFATLDPAAPVPDGIVGAQGEPTTKRFNVYRNNVVVGLKDALKSGFPAVTALVGEDFFDAMAGAFVREYPPRSPFMPLYGDAFAEFIAGFAPAASLPYLADVARLEYALRVAYHAADATAVSAETLADPKALTRAVKLAPALACVTSAYPVTAIHRAALGGSKPVGGAEDVVITRPGFDPMATAFPAGTADVIRALRDGKSLQDAASLAPDRLDLTAFLGCLVSGGAIVHLEET</sequence>
<name>A0ABP7KBZ1_9RHOB</name>
<reference evidence="3" key="1">
    <citation type="journal article" date="2019" name="Int. J. Syst. Evol. Microbiol.">
        <title>The Global Catalogue of Microorganisms (GCM) 10K type strain sequencing project: providing services to taxonomists for standard genome sequencing and annotation.</title>
        <authorList>
            <consortium name="The Broad Institute Genomics Platform"/>
            <consortium name="The Broad Institute Genome Sequencing Center for Infectious Disease"/>
            <person name="Wu L."/>
            <person name="Ma J."/>
        </authorList>
    </citation>
    <scope>NUCLEOTIDE SEQUENCE [LARGE SCALE GENOMIC DNA]</scope>
    <source>
        <strain evidence="3">JCM 17190</strain>
    </source>
</reference>
<evidence type="ECO:0000313" key="3">
    <source>
        <dbReference type="Proteomes" id="UP001399917"/>
    </source>
</evidence>
<dbReference type="Gene3D" id="1.10.150.690">
    <property type="entry name" value="DUF2063"/>
    <property type="match status" value="1"/>
</dbReference>
<dbReference type="GO" id="GO:0003677">
    <property type="term" value="F:DNA binding"/>
    <property type="evidence" value="ECO:0007669"/>
    <property type="project" value="UniProtKB-KW"/>
</dbReference>
<dbReference type="InterPro" id="IPR018640">
    <property type="entry name" value="DUF2063"/>
</dbReference>
<dbReference type="Pfam" id="PF09836">
    <property type="entry name" value="DUF2063"/>
    <property type="match status" value="1"/>
</dbReference>